<gene>
    <name evidence="1" type="ORF">CEXT_637141</name>
</gene>
<sequence>MPHTFHQAVRLSSFFDLSSRDFIKCIDYRCLAPFIEQSDNLLRLILSTFHQVYRLSMPHTFHQAVEDKTREDNLERISRRRLSSSSTYPLEVSPSNPIIDAKHLRLPQTLSEQRLQRMLLAKMEPHRHLN</sequence>
<evidence type="ECO:0000313" key="1">
    <source>
        <dbReference type="EMBL" id="GIY43224.1"/>
    </source>
</evidence>
<reference evidence="1 2" key="1">
    <citation type="submission" date="2021-06" db="EMBL/GenBank/DDBJ databases">
        <title>Caerostris extrusa draft genome.</title>
        <authorList>
            <person name="Kono N."/>
            <person name="Arakawa K."/>
        </authorList>
    </citation>
    <scope>NUCLEOTIDE SEQUENCE [LARGE SCALE GENOMIC DNA]</scope>
</reference>
<dbReference type="AlphaFoldDB" id="A0AAV4TDF4"/>
<evidence type="ECO:0000313" key="2">
    <source>
        <dbReference type="Proteomes" id="UP001054945"/>
    </source>
</evidence>
<dbReference type="Proteomes" id="UP001054945">
    <property type="component" value="Unassembled WGS sequence"/>
</dbReference>
<organism evidence="1 2">
    <name type="scientific">Caerostris extrusa</name>
    <name type="common">Bark spider</name>
    <name type="synonym">Caerostris bankana</name>
    <dbReference type="NCBI Taxonomy" id="172846"/>
    <lineage>
        <taxon>Eukaryota</taxon>
        <taxon>Metazoa</taxon>
        <taxon>Ecdysozoa</taxon>
        <taxon>Arthropoda</taxon>
        <taxon>Chelicerata</taxon>
        <taxon>Arachnida</taxon>
        <taxon>Araneae</taxon>
        <taxon>Araneomorphae</taxon>
        <taxon>Entelegynae</taxon>
        <taxon>Araneoidea</taxon>
        <taxon>Araneidae</taxon>
        <taxon>Caerostris</taxon>
    </lineage>
</organism>
<keyword evidence="2" id="KW-1185">Reference proteome</keyword>
<name>A0AAV4TDF4_CAEEX</name>
<accession>A0AAV4TDF4</accession>
<dbReference type="EMBL" id="BPLR01010947">
    <property type="protein sequence ID" value="GIY43224.1"/>
    <property type="molecule type" value="Genomic_DNA"/>
</dbReference>
<protein>
    <submittedName>
        <fullName evidence="1">Uncharacterized protein</fullName>
    </submittedName>
</protein>
<comment type="caution">
    <text evidence="1">The sequence shown here is derived from an EMBL/GenBank/DDBJ whole genome shotgun (WGS) entry which is preliminary data.</text>
</comment>
<proteinExistence type="predicted"/>